<comment type="function">
    <text evidence="13">Glutamate-gated receptor that probably acts as non-selective cation channel.</text>
</comment>
<dbReference type="Proteomes" id="UP001314170">
    <property type="component" value="Unassembled WGS sequence"/>
</dbReference>
<keyword evidence="10" id="KW-0325">Glycoprotein</keyword>
<accession>A0AAV1QV29</accession>
<dbReference type="FunFam" id="3.40.50.2300:FF:000188">
    <property type="entry name" value="Glutamate receptor"/>
    <property type="match status" value="1"/>
</dbReference>
<dbReference type="SUPFAM" id="SSF53822">
    <property type="entry name" value="Periplasmic binding protein-like I"/>
    <property type="match status" value="1"/>
</dbReference>
<evidence type="ECO:0000256" key="14">
    <source>
        <dbReference type="PIRSR" id="PIRSR037090-50"/>
    </source>
</evidence>
<keyword evidence="3 13" id="KW-0813">Transport</keyword>
<feature type="transmembrane region" description="Helical" evidence="15">
    <location>
        <begin position="466"/>
        <end position="484"/>
    </location>
</feature>
<dbReference type="Gene3D" id="3.40.50.2300">
    <property type="match status" value="2"/>
</dbReference>
<feature type="disulfide bond" evidence="14">
    <location>
        <begin position="637"/>
        <end position="690"/>
    </location>
</feature>
<dbReference type="PIRSF" id="PIRSF037090">
    <property type="entry name" value="Iontro_Glu-like_rcpt_pln"/>
    <property type="match status" value="1"/>
</dbReference>
<evidence type="ECO:0000256" key="8">
    <source>
        <dbReference type="ARBA" id="ARBA00023136"/>
    </source>
</evidence>
<keyword evidence="8 13" id="KW-0472">Membrane</keyword>
<dbReference type="SMART" id="SM00079">
    <property type="entry name" value="PBPe"/>
    <property type="match status" value="1"/>
</dbReference>
<evidence type="ECO:0000313" key="18">
    <source>
        <dbReference type="Proteomes" id="UP001314170"/>
    </source>
</evidence>
<evidence type="ECO:0000313" key="17">
    <source>
        <dbReference type="EMBL" id="CAK7323979.1"/>
    </source>
</evidence>
<keyword evidence="7 13" id="KW-0406">Ion transport</keyword>
<dbReference type="Pfam" id="PF01094">
    <property type="entry name" value="ANF_receptor"/>
    <property type="match status" value="1"/>
</dbReference>
<dbReference type="InterPro" id="IPR001320">
    <property type="entry name" value="Iontro_rcpt_C"/>
</dbReference>
<keyword evidence="11 13" id="KW-1071">Ligand-gated ion channel</keyword>
<sequence length="767" mass="85180">MGTSQEVVLIAELGNRFGVPILSLANEVPVWASLRWPFLINAARSQLLQMKAIAAIVQSCQWRRVNIIYEDNKAESIIPHLFTALQEADAEINELLPLPPEPPSLFLSERLMSLRNRQSRVFIVHTSATLAKSIFREAKKLEMMEEEYVWITTDSTANFFDTFNTSIISSMQGALGVKSYIANSSKRIADFRSRFQVMFRSQFPEEQFAEPGISSLQAYDAMWAVVVATEGRPSAKRLRNSTSNTPVASMGGRNLLARILASKFEGLTGPIYFKNGMLHPAARIFSIVNVVGVSTELGYWTEEHGFSKTVGANSHYNKSIGVLRQIIWPGGPWSVPRGWASAAGGKRLRIVVPSGNNHKEFVNVSYDGPGGSIRVTGFVIDVFNATLARLPYALPCDFIGYDGLYETLVYLVYNQTFDAAIGDTAILANRSKFAEFSQPFTEPGIQMVVYENPKTINKARLFMKPFTGALWISIAAITVYNGFVVSMIERKKDNPDFRGSRRKQIGTMLSTSFITLFSLKGEGLHSNLSRMVMVAWLFLALVTNQTFTANLSSLITLQQISYESLVTIDTLRMSNAKVGCDADSFVGAYLRNVFKIQDENIVGIRNEEEYATALVNGSIGAAFLEIPYIKAFMAKHCKGFTASGPIYKVGGFGFVFPKNSPYIPDISQAVVNISETLMDMLQISLNNSKCSASKSDHASIGIAPFIGPFLVTFGTSSLALFIFYCLPCIPRFRQHQQPEVQQLQQHDPRIDEQILFASEMENQAGWQ</sequence>
<dbReference type="InterPro" id="IPR017103">
    <property type="entry name" value="Iontropic_Glu_rcpt_pln"/>
</dbReference>
<comment type="caution">
    <text evidence="17">The sequence shown here is derived from an EMBL/GenBank/DDBJ whole genome shotgun (WGS) entry which is preliminary data.</text>
</comment>
<dbReference type="EMBL" id="CAWUPB010000221">
    <property type="protein sequence ID" value="CAK7323979.1"/>
    <property type="molecule type" value="Genomic_DNA"/>
</dbReference>
<dbReference type="PANTHER" id="PTHR18966">
    <property type="entry name" value="IONOTROPIC GLUTAMATE RECEPTOR"/>
    <property type="match status" value="1"/>
</dbReference>
<dbReference type="AlphaFoldDB" id="A0AAV1QV29"/>
<evidence type="ECO:0000256" key="9">
    <source>
        <dbReference type="ARBA" id="ARBA00023170"/>
    </source>
</evidence>
<name>A0AAV1QV29_9ROSI</name>
<dbReference type="SUPFAM" id="SSF53850">
    <property type="entry name" value="Periplasmic binding protein-like II"/>
    <property type="match status" value="1"/>
</dbReference>
<feature type="transmembrane region" description="Helical" evidence="15">
    <location>
        <begin position="702"/>
        <end position="724"/>
    </location>
</feature>
<keyword evidence="18" id="KW-1185">Reference proteome</keyword>
<dbReference type="InterPro" id="IPR015683">
    <property type="entry name" value="Ionotropic_Glu_rcpt"/>
</dbReference>
<keyword evidence="5" id="KW-0732">Signal</keyword>
<dbReference type="InterPro" id="IPR028082">
    <property type="entry name" value="Peripla_BP_I"/>
</dbReference>
<evidence type="ECO:0000256" key="1">
    <source>
        <dbReference type="ARBA" id="ARBA00004141"/>
    </source>
</evidence>
<keyword evidence="14" id="KW-1015">Disulfide bond</keyword>
<reference evidence="17 18" key="1">
    <citation type="submission" date="2024-01" db="EMBL/GenBank/DDBJ databases">
        <authorList>
            <person name="Waweru B."/>
        </authorList>
    </citation>
    <scope>NUCLEOTIDE SEQUENCE [LARGE SCALE GENOMIC DNA]</scope>
</reference>
<dbReference type="Pfam" id="PF00060">
    <property type="entry name" value="Lig_chan"/>
    <property type="match status" value="1"/>
</dbReference>
<evidence type="ECO:0000256" key="6">
    <source>
        <dbReference type="ARBA" id="ARBA00022989"/>
    </source>
</evidence>
<evidence type="ECO:0000256" key="3">
    <source>
        <dbReference type="ARBA" id="ARBA00022448"/>
    </source>
</evidence>
<dbReference type="FunFam" id="1.10.287.70:FF:000172">
    <property type="entry name" value="Glutamate receptor"/>
    <property type="match status" value="1"/>
</dbReference>
<evidence type="ECO:0000256" key="13">
    <source>
        <dbReference type="PIRNR" id="PIRNR037090"/>
    </source>
</evidence>
<proteinExistence type="inferred from homology"/>
<evidence type="ECO:0000259" key="16">
    <source>
        <dbReference type="SMART" id="SM00079"/>
    </source>
</evidence>
<evidence type="ECO:0000256" key="7">
    <source>
        <dbReference type="ARBA" id="ARBA00023065"/>
    </source>
</evidence>
<dbReference type="GO" id="GO:0015276">
    <property type="term" value="F:ligand-gated monoatomic ion channel activity"/>
    <property type="evidence" value="ECO:0007669"/>
    <property type="project" value="InterPro"/>
</dbReference>
<dbReference type="GO" id="GO:0016020">
    <property type="term" value="C:membrane"/>
    <property type="evidence" value="ECO:0007669"/>
    <property type="project" value="UniProtKB-SubCell"/>
</dbReference>
<keyword evidence="12 13" id="KW-0407">Ion channel</keyword>
<evidence type="ECO:0000256" key="2">
    <source>
        <dbReference type="ARBA" id="ARBA00008685"/>
    </source>
</evidence>
<keyword evidence="4 15" id="KW-0812">Transmembrane</keyword>
<evidence type="ECO:0000256" key="12">
    <source>
        <dbReference type="ARBA" id="ARBA00023303"/>
    </source>
</evidence>
<keyword evidence="9 13" id="KW-0675">Receptor</keyword>
<gene>
    <name evidence="17" type="ORF">DCAF_LOCUS1612</name>
</gene>
<dbReference type="InterPro" id="IPR001828">
    <property type="entry name" value="ANF_lig-bd_rcpt"/>
</dbReference>
<feature type="domain" description="Ionotropic glutamate receptor C-terminal" evidence="16">
    <location>
        <begin position="349"/>
        <end position="687"/>
    </location>
</feature>
<dbReference type="CDD" id="cd13686">
    <property type="entry name" value="GluR_Plant"/>
    <property type="match status" value="1"/>
</dbReference>
<comment type="subcellular location">
    <subcellularLocation>
        <location evidence="1">Membrane</location>
        <topology evidence="1">Multi-pass membrane protein</topology>
    </subcellularLocation>
</comment>
<evidence type="ECO:0000256" key="10">
    <source>
        <dbReference type="ARBA" id="ARBA00023180"/>
    </source>
</evidence>
<evidence type="ECO:0000256" key="11">
    <source>
        <dbReference type="ARBA" id="ARBA00023286"/>
    </source>
</evidence>
<evidence type="ECO:0000256" key="5">
    <source>
        <dbReference type="ARBA" id="ARBA00022729"/>
    </source>
</evidence>
<dbReference type="Gene3D" id="3.40.190.10">
    <property type="entry name" value="Periplasmic binding protein-like II"/>
    <property type="match status" value="1"/>
</dbReference>
<protein>
    <recommendedName>
        <fullName evidence="13">Glutamate receptor</fullName>
    </recommendedName>
</protein>
<comment type="similarity">
    <text evidence="2 13">Belongs to the glutamate-gated ion channel (TC 1.A.10.1) family.</text>
</comment>
<evidence type="ECO:0000256" key="4">
    <source>
        <dbReference type="ARBA" id="ARBA00022692"/>
    </source>
</evidence>
<evidence type="ECO:0000256" key="15">
    <source>
        <dbReference type="SAM" id="Phobius"/>
    </source>
</evidence>
<dbReference type="Gene3D" id="1.10.287.70">
    <property type="match status" value="1"/>
</dbReference>
<organism evidence="17 18">
    <name type="scientific">Dovyalis caffra</name>
    <dbReference type="NCBI Taxonomy" id="77055"/>
    <lineage>
        <taxon>Eukaryota</taxon>
        <taxon>Viridiplantae</taxon>
        <taxon>Streptophyta</taxon>
        <taxon>Embryophyta</taxon>
        <taxon>Tracheophyta</taxon>
        <taxon>Spermatophyta</taxon>
        <taxon>Magnoliopsida</taxon>
        <taxon>eudicotyledons</taxon>
        <taxon>Gunneridae</taxon>
        <taxon>Pentapetalae</taxon>
        <taxon>rosids</taxon>
        <taxon>fabids</taxon>
        <taxon>Malpighiales</taxon>
        <taxon>Salicaceae</taxon>
        <taxon>Flacourtieae</taxon>
        <taxon>Dovyalis</taxon>
    </lineage>
</organism>
<keyword evidence="6 15" id="KW-1133">Transmembrane helix</keyword>